<evidence type="ECO:0000313" key="1">
    <source>
        <dbReference type="EMBL" id="PBK89906.1"/>
    </source>
</evidence>
<gene>
    <name evidence="1" type="ORF">ARMGADRAFT_320931</name>
</gene>
<dbReference type="AlphaFoldDB" id="A0A2H3DR36"/>
<dbReference type="Proteomes" id="UP000217790">
    <property type="component" value="Unassembled WGS sequence"/>
</dbReference>
<proteinExistence type="predicted"/>
<keyword evidence="2" id="KW-1185">Reference proteome</keyword>
<organism evidence="1 2">
    <name type="scientific">Armillaria gallica</name>
    <name type="common">Bulbous honey fungus</name>
    <name type="synonym">Armillaria bulbosa</name>
    <dbReference type="NCBI Taxonomy" id="47427"/>
    <lineage>
        <taxon>Eukaryota</taxon>
        <taxon>Fungi</taxon>
        <taxon>Dikarya</taxon>
        <taxon>Basidiomycota</taxon>
        <taxon>Agaricomycotina</taxon>
        <taxon>Agaricomycetes</taxon>
        <taxon>Agaricomycetidae</taxon>
        <taxon>Agaricales</taxon>
        <taxon>Marasmiineae</taxon>
        <taxon>Physalacriaceae</taxon>
        <taxon>Armillaria</taxon>
    </lineage>
</organism>
<dbReference type="OMA" id="THISHMH"/>
<accession>A0A2H3DR36</accession>
<name>A0A2H3DR36_ARMGA</name>
<protein>
    <submittedName>
        <fullName evidence="1">Uncharacterized protein</fullName>
    </submittedName>
</protein>
<evidence type="ECO:0000313" key="2">
    <source>
        <dbReference type="Proteomes" id="UP000217790"/>
    </source>
</evidence>
<sequence>MYLPPRYLRPRDLFNHTVEFAFQYRLRGPPHGCTRRRIPFRIGSVGQLHTRMSCSIRLKRVPSLTPASDDFVNISRRVFTHISHMHPLVPSAQIDPVK</sequence>
<dbReference type="EMBL" id="KZ293667">
    <property type="protein sequence ID" value="PBK89906.1"/>
    <property type="molecule type" value="Genomic_DNA"/>
</dbReference>
<dbReference type="OrthoDB" id="2848340at2759"/>
<reference evidence="2" key="1">
    <citation type="journal article" date="2017" name="Nat. Ecol. Evol.">
        <title>Genome expansion and lineage-specific genetic innovations in the forest pathogenic fungi Armillaria.</title>
        <authorList>
            <person name="Sipos G."/>
            <person name="Prasanna A.N."/>
            <person name="Walter M.C."/>
            <person name="O'Connor E."/>
            <person name="Balint B."/>
            <person name="Krizsan K."/>
            <person name="Kiss B."/>
            <person name="Hess J."/>
            <person name="Varga T."/>
            <person name="Slot J."/>
            <person name="Riley R."/>
            <person name="Boka B."/>
            <person name="Rigling D."/>
            <person name="Barry K."/>
            <person name="Lee J."/>
            <person name="Mihaltcheva S."/>
            <person name="LaButti K."/>
            <person name="Lipzen A."/>
            <person name="Waldron R."/>
            <person name="Moloney N.M."/>
            <person name="Sperisen C."/>
            <person name="Kredics L."/>
            <person name="Vagvoelgyi C."/>
            <person name="Patrignani A."/>
            <person name="Fitzpatrick D."/>
            <person name="Nagy I."/>
            <person name="Doyle S."/>
            <person name="Anderson J.B."/>
            <person name="Grigoriev I.V."/>
            <person name="Gueldener U."/>
            <person name="Muensterkoetter M."/>
            <person name="Nagy L.G."/>
        </authorList>
    </citation>
    <scope>NUCLEOTIDE SEQUENCE [LARGE SCALE GENOMIC DNA]</scope>
    <source>
        <strain evidence="2">Ar21-2</strain>
    </source>
</reference>
<dbReference type="InParanoid" id="A0A2H3DR36"/>